<organism evidence="1">
    <name type="scientific">Aspergillus flavus</name>
    <dbReference type="NCBI Taxonomy" id="5059"/>
    <lineage>
        <taxon>Eukaryota</taxon>
        <taxon>Fungi</taxon>
        <taxon>Dikarya</taxon>
        <taxon>Ascomycota</taxon>
        <taxon>Pezizomycotina</taxon>
        <taxon>Eurotiomycetes</taxon>
        <taxon>Eurotiomycetidae</taxon>
        <taxon>Eurotiales</taxon>
        <taxon>Aspergillaceae</taxon>
        <taxon>Aspergillus</taxon>
        <taxon>Aspergillus subgen. Circumdati</taxon>
    </lineage>
</organism>
<protein>
    <recommendedName>
        <fullName evidence="2">Fungal N-terminal domain-containing protein</fullName>
    </recommendedName>
</protein>
<reference evidence="1" key="1">
    <citation type="submission" date="2019-04" db="EMBL/GenBank/DDBJ databases">
        <title>Friends and foes A comparative genomics study of 23 Aspergillus species from section Flavi.</title>
        <authorList>
            <consortium name="DOE Joint Genome Institute"/>
            <person name="Kjaerbolling I."/>
            <person name="Vesth T."/>
            <person name="Frisvad J.C."/>
            <person name="Nybo J.L."/>
            <person name="Theobald S."/>
            <person name="Kildgaard S."/>
            <person name="Isbrandt T."/>
            <person name="Kuo A."/>
            <person name="Sato A."/>
            <person name="Lyhne E.K."/>
            <person name="Kogle M.E."/>
            <person name="Wiebenga A."/>
            <person name="Kun R.S."/>
            <person name="Lubbers R.J."/>
            <person name="Makela M.R."/>
            <person name="Barry K."/>
            <person name="Chovatia M."/>
            <person name="Clum A."/>
            <person name="Daum C."/>
            <person name="Haridas S."/>
            <person name="He G."/>
            <person name="LaButti K."/>
            <person name="Lipzen A."/>
            <person name="Mondo S."/>
            <person name="Riley R."/>
            <person name="Salamov A."/>
            <person name="Simmons B.A."/>
            <person name="Magnuson J.K."/>
            <person name="Henrissat B."/>
            <person name="Mortensen U.H."/>
            <person name="Larsen T.O."/>
            <person name="Devries R.P."/>
            <person name="Grigoriev I.V."/>
            <person name="Machida M."/>
            <person name="Baker S.E."/>
            <person name="Andersen M.R."/>
        </authorList>
    </citation>
    <scope>NUCLEOTIDE SEQUENCE [LARGE SCALE GENOMIC DNA]</scope>
    <source>
        <strain evidence="1">CBS 121.62</strain>
    </source>
</reference>
<evidence type="ECO:0008006" key="2">
    <source>
        <dbReference type="Google" id="ProtNLM"/>
    </source>
</evidence>
<name>A0A5N6GR31_ASPFL</name>
<dbReference type="AlphaFoldDB" id="A0A5N6GR31"/>
<accession>A0A5N6GR31</accession>
<dbReference type="EMBL" id="ML734641">
    <property type="protein sequence ID" value="KAB8243500.1"/>
    <property type="molecule type" value="Genomic_DNA"/>
</dbReference>
<gene>
    <name evidence="1" type="ORF">BDV35DRAFT_320746</name>
</gene>
<dbReference type="VEuPathDB" id="FungiDB:F9C07_2125500"/>
<sequence>MADPVSIIGTAGALANIIQIVSQTIVAIRDLQSDWNDADLTFLSLTSQLSALRLALTKIEEWMGTDTGDAHHQLVMDLDDSINCCKVLLKKLKGLMDSLQQKQNEALSFQSK</sequence>
<proteinExistence type="predicted"/>
<dbReference type="VEuPathDB" id="FungiDB:AFLA_012329"/>
<evidence type="ECO:0000313" key="1">
    <source>
        <dbReference type="EMBL" id="KAB8243500.1"/>
    </source>
</evidence>
<dbReference type="Proteomes" id="UP000325434">
    <property type="component" value="Unassembled WGS sequence"/>
</dbReference>